<dbReference type="EMBL" id="BART01014072">
    <property type="protein sequence ID" value="GAG84490.1"/>
    <property type="molecule type" value="Genomic_DNA"/>
</dbReference>
<protein>
    <submittedName>
        <fullName evidence="1">Uncharacterized protein</fullName>
    </submittedName>
</protein>
<comment type="caution">
    <text evidence="1">The sequence shown here is derived from an EMBL/GenBank/DDBJ whole genome shotgun (WGS) entry which is preliminary data.</text>
</comment>
<organism evidence="1">
    <name type="scientific">marine sediment metagenome</name>
    <dbReference type="NCBI Taxonomy" id="412755"/>
    <lineage>
        <taxon>unclassified sequences</taxon>
        <taxon>metagenomes</taxon>
        <taxon>ecological metagenomes</taxon>
    </lineage>
</organism>
<evidence type="ECO:0000313" key="1">
    <source>
        <dbReference type="EMBL" id="GAG84490.1"/>
    </source>
</evidence>
<proteinExistence type="predicted"/>
<reference evidence="1" key="1">
    <citation type="journal article" date="2014" name="Front. Microbiol.">
        <title>High frequency of phylogenetically diverse reductive dehalogenase-homologous genes in deep subseafloor sedimentary metagenomes.</title>
        <authorList>
            <person name="Kawai M."/>
            <person name="Futagami T."/>
            <person name="Toyoda A."/>
            <person name="Takaki Y."/>
            <person name="Nishi S."/>
            <person name="Hori S."/>
            <person name="Arai W."/>
            <person name="Tsubouchi T."/>
            <person name="Morono Y."/>
            <person name="Uchiyama I."/>
            <person name="Ito T."/>
            <person name="Fujiyama A."/>
            <person name="Inagaki F."/>
            <person name="Takami H."/>
        </authorList>
    </citation>
    <scope>NUCLEOTIDE SEQUENCE</scope>
    <source>
        <strain evidence="1">Expedition CK06-06</strain>
    </source>
</reference>
<gene>
    <name evidence="1" type="ORF">S01H4_28343</name>
</gene>
<name>X1AP16_9ZZZZ</name>
<sequence>MKEEGLKNLKKRLANDDRKRLGKIYMSDFIENLSDAEWKEVYEFIKSCDPNPSTDNFKNMYGCGNCQKTGIKLKTCS</sequence>
<accession>X1AP16</accession>
<feature type="non-terminal residue" evidence="1">
    <location>
        <position position="77"/>
    </location>
</feature>
<dbReference type="AlphaFoldDB" id="X1AP16"/>